<dbReference type="AlphaFoldDB" id="A0A2P2JPE1"/>
<sequence length="36" mass="4275">MKYIGASKINLETLETRNLSKNSYRFLSFPCFFNKL</sequence>
<protein>
    <submittedName>
        <fullName evidence="1">Putative phospholipase A2 homolog 1 isoform X2</fullName>
    </submittedName>
</protein>
<evidence type="ECO:0000313" key="1">
    <source>
        <dbReference type="EMBL" id="MBW95329.1"/>
    </source>
</evidence>
<accession>A0A2P2JPE1</accession>
<dbReference type="EMBL" id="GGEC01014846">
    <property type="protein sequence ID" value="MBW95329.1"/>
    <property type="molecule type" value="Transcribed_RNA"/>
</dbReference>
<proteinExistence type="predicted"/>
<name>A0A2P2JPE1_RHIMU</name>
<organism evidence="1">
    <name type="scientific">Rhizophora mucronata</name>
    <name type="common">Asiatic mangrove</name>
    <dbReference type="NCBI Taxonomy" id="61149"/>
    <lineage>
        <taxon>Eukaryota</taxon>
        <taxon>Viridiplantae</taxon>
        <taxon>Streptophyta</taxon>
        <taxon>Embryophyta</taxon>
        <taxon>Tracheophyta</taxon>
        <taxon>Spermatophyta</taxon>
        <taxon>Magnoliopsida</taxon>
        <taxon>eudicotyledons</taxon>
        <taxon>Gunneridae</taxon>
        <taxon>Pentapetalae</taxon>
        <taxon>rosids</taxon>
        <taxon>fabids</taxon>
        <taxon>Malpighiales</taxon>
        <taxon>Rhizophoraceae</taxon>
        <taxon>Rhizophora</taxon>
    </lineage>
</organism>
<reference evidence="1" key="1">
    <citation type="submission" date="2018-02" db="EMBL/GenBank/DDBJ databases">
        <title>Rhizophora mucronata_Transcriptome.</title>
        <authorList>
            <person name="Meera S.P."/>
            <person name="Sreeshan A."/>
            <person name="Augustine A."/>
        </authorList>
    </citation>
    <scope>NUCLEOTIDE SEQUENCE</scope>
    <source>
        <tissue evidence="1">Leaf</tissue>
    </source>
</reference>